<evidence type="ECO:0000313" key="1">
    <source>
        <dbReference type="EMBL" id="AEG58996.1"/>
    </source>
</evidence>
<keyword evidence="2" id="KW-1185">Reference proteome</keyword>
<dbReference type="KEGG" id="dru:Desru_0712"/>
<gene>
    <name evidence="1" type="ordered locus">Desru_0712</name>
</gene>
<dbReference type="EMBL" id="CP002780">
    <property type="protein sequence ID" value="AEG58996.1"/>
    <property type="molecule type" value="Genomic_DNA"/>
</dbReference>
<dbReference type="HOGENOM" id="CLU_3273764_0_0_9"/>
<dbReference type="AlphaFoldDB" id="F6DTX8"/>
<protein>
    <submittedName>
        <fullName evidence="1">Uncharacterized protein</fullName>
    </submittedName>
</protein>
<name>F6DTX8_DESRL</name>
<proteinExistence type="predicted"/>
<dbReference type="Proteomes" id="UP000009234">
    <property type="component" value="Chromosome"/>
</dbReference>
<organism evidence="1 2">
    <name type="scientific">Desulforamulus ruminis (strain ATCC 23193 / DSM 2154 / NCIMB 8452 / DL)</name>
    <name type="common">Desulfotomaculum ruminis</name>
    <dbReference type="NCBI Taxonomy" id="696281"/>
    <lineage>
        <taxon>Bacteria</taxon>
        <taxon>Bacillati</taxon>
        <taxon>Bacillota</taxon>
        <taxon>Clostridia</taxon>
        <taxon>Eubacteriales</taxon>
        <taxon>Peptococcaceae</taxon>
        <taxon>Desulforamulus</taxon>
    </lineage>
</organism>
<reference evidence="2" key="1">
    <citation type="submission" date="2011-05" db="EMBL/GenBank/DDBJ databases">
        <title>Complete sequence of Desulfotomaculum ruminis DSM 2154.</title>
        <authorList>
            <person name="Lucas S."/>
            <person name="Copeland A."/>
            <person name="Lapidus A."/>
            <person name="Cheng J.-F."/>
            <person name="Goodwin L."/>
            <person name="Pitluck S."/>
            <person name="Lu M."/>
            <person name="Detter J.C."/>
            <person name="Han C."/>
            <person name="Tapia R."/>
            <person name="Land M."/>
            <person name="Hauser L."/>
            <person name="Kyrpides N."/>
            <person name="Ivanova N."/>
            <person name="Mikhailova N."/>
            <person name="Pagani I."/>
            <person name="Stams A.J.M."/>
            <person name="Plugge C.M."/>
            <person name="Muyzer G."/>
            <person name="Kuever J."/>
            <person name="Parshina S.N."/>
            <person name="Ivanova A.E."/>
            <person name="Nazina T.N."/>
            <person name="Brambilla E."/>
            <person name="Spring S."/>
            <person name="Klenk H.-P."/>
            <person name="Woyke T."/>
        </authorList>
    </citation>
    <scope>NUCLEOTIDE SEQUENCE [LARGE SCALE GENOMIC DNA]</scope>
    <source>
        <strain evidence="2">ATCC 23193 / DSM 2154 / NCIB 8452 / DL</strain>
    </source>
</reference>
<sequence>MIMFKIKGKYPGQPCEDFDEFETMAEAVSMLREYRMAFGSGW</sequence>
<reference evidence="1 2" key="2">
    <citation type="journal article" date="2012" name="Stand. Genomic Sci.">
        <title>Complete genome sequence of the sulfate-reducing firmicute Desulfotomaculum ruminis type strain (DL(T)).</title>
        <authorList>
            <person name="Spring S."/>
            <person name="Visser M."/>
            <person name="Lu M."/>
            <person name="Copeland A."/>
            <person name="Lapidus A."/>
            <person name="Lucas S."/>
            <person name="Cheng J.F."/>
            <person name="Han C."/>
            <person name="Tapia R."/>
            <person name="Goodwin L.A."/>
            <person name="Pitluck S."/>
            <person name="Ivanova N."/>
            <person name="Land M."/>
            <person name="Hauser L."/>
            <person name="Larimer F."/>
            <person name="Rohde M."/>
            <person name="Goker M."/>
            <person name="Detter J.C."/>
            <person name="Kyrpides N.C."/>
            <person name="Woyke T."/>
            <person name="Schaap P.J."/>
            <person name="Plugge C.M."/>
            <person name="Muyzer G."/>
            <person name="Kuever J."/>
            <person name="Pereira I.A."/>
            <person name="Parshina S.N."/>
            <person name="Bernier-Latmani R."/>
            <person name="Stams A.J."/>
            <person name="Klenk H.P."/>
        </authorList>
    </citation>
    <scope>NUCLEOTIDE SEQUENCE [LARGE SCALE GENOMIC DNA]</scope>
    <source>
        <strain evidence="2">ATCC 23193 / DSM 2154 / NCIB 8452 / DL</strain>
    </source>
</reference>
<dbReference type="RefSeq" id="WP_013840770.1">
    <property type="nucleotide sequence ID" value="NC_015589.1"/>
</dbReference>
<accession>F6DTX8</accession>
<evidence type="ECO:0000313" key="2">
    <source>
        <dbReference type="Proteomes" id="UP000009234"/>
    </source>
</evidence>